<gene>
    <name evidence="5" type="primary">rpsK</name>
    <name evidence="7" type="ORF">A2682_03025</name>
</gene>
<dbReference type="PROSITE" id="PS00054">
    <property type="entry name" value="RIBOSOMAL_S11"/>
    <property type="match status" value="1"/>
</dbReference>
<dbReference type="InterPro" id="IPR036967">
    <property type="entry name" value="Ribosomal_uS11_sf"/>
</dbReference>
<dbReference type="NCBIfam" id="NF003698">
    <property type="entry name" value="PRK05309.1"/>
    <property type="match status" value="1"/>
</dbReference>
<sequence length="114" mass="12001">MGRAQAHILATWNNTIISITDLRGNVLAQTSAGSIGFSGAKKATPFAASRVAEAVAEKAKRLGISRVSVTVRGIGSGRESAVRSLASHGLDLLSIRDRTPIPHNGPRPPKPRRV</sequence>
<evidence type="ECO:0000313" key="8">
    <source>
        <dbReference type="Proteomes" id="UP000178690"/>
    </source>
</evidence>
<comment type="subunit">
    <text evidence="5">Part of the 30S ribosomal subunit. Interacts with proteins S7 and S18. Binds to IF-3.</text>
</comment>
<dbReference type="EMBL" id="MHST01000021">
    <property type="protein sequence ID" value="OHA48389.1"/>
    <property type="molecule type" value="Genomic_DNA"/>
</dbReference>
<evidence type="ECO:0000256" key="4">
    <source>
        <dbReference type="ARBA" id="ARBA00035160"/>
    </source>
</evidence>
<evidence type="ECO:0000256" key="2">
    <source>
        <dbReference type="ARBA" id="ARBA00022980"/>
    </source>
</evidence>
<keyword evidence="5" id="KW-0694">RNA-binding</keyword>
<protein>
    <recommendedName>
        <fullName evidence="4 5">Small ribosomal subunit protein uS11</fullName>
    </recommendedName>
</protein>
<dbReference type="Pfam" id="PF00411">
    <property type="entry name" value="Ribosomal_S11"/>
    <property type="match status" value="1"/>
</dbReference>
<organism evidence="7 8">
    <name type="scientific">Terrybacteria sp. (strain RIFCSPHIGHO2_01_FULL_58_15)</name>
    <dbReference type="NCBI Taxonomy" id="1802363"/>
    <lineage>
        <taxon>Bacteria</taxon>
        <taxon>Candidatus Terryibacteriota</taxon>
    </lineage>
</organism>
<dbReference type="PIRSF" id="PIRSF002131">
    <property type="entry name" value="Ribosomal_S11"/>
    <property type="match status" value="1"/>
</dbReference>
<keyword evidence="3 5" id="KW-0687">Ribonucleoprotein</keyword>
<dbReference type="GO" id="GO:0006412">
    <property type="term" value="P:translation"/>
    <property type="evidence" value="ECO:0007669"/>
    <property type="project" value="UniProtKB-UniRule"/>
</dbReference>
<dbReference type="GO" id="GO:0003735">
    <property type="term" value="F:structural constituent of ribosome"/>
    <property type="evidence" value="ECO:0007669"/>
    <property type="project" value="InterPro"/>
</dbReference>
<accession>A0A1G2PKU8</accession>
<name>A0A1G2PKU8_TERXR</name>
<evidence type="ECO:0000313" key="7">
    <source>
        <dbReference type="EMBL" id="OHA48389.1"/>
    </source>
</evidence>
<reference evidence="7 8" key="1">
    <citation type="journal article" date="2016" name="Nat. Commun.">
        <title>Thousands of microbial genomes shed light on interconnected biogeochemical processes in an aquifer system.</title>
        <authorList>
            <person name="Anantharaman K."/>
            <person name="Brown C.T."/>
            <person name="Hug L.A."/>
            <person name="Sharon I."/>
            <person name="Castelle C.J."/>
            <person name="Probst A.J."/>
            <person name="Thomas B.C."/>
            <person name="Singh A."/>
            <person name="Wilkins M.J."/>
            <person name="Karaoz U."/>
            <person name="Brodie E.L."/>
            <person name="Williams K.H."/>
            <person name="Hubbard S.S."/>
            <person name="Banfield J.F."/>
        </authorList>
    </citation>
    <scope>NUCLEOTIDE SEQUENCE [LARGE SCALE GENOMIC DNA]</scope>
    <source>
        <strain evidence="8">RIFCSPHIGHO2_01_FULL_58_15</strain>
    </source>
</reference>
<evidence type="ECO:0000256" key="3">
    <source>
        <dbReference type="ARBA" id="ARBA00023274"/>
    </source>
</evidence>
<dbReference type="Gene3D" id="3.30.420.80">
    <property type="entry name" value="Ribosomal protein S11"/>
    <property type="match status" value="1"/>
</dbReference>
<dbReference type="InterPro" id="IPR018102">
    <property type="entry name" value="Ribosomal_uS11_CS"/>
</dbReference>
<evidence type="ECO:0000256" key="1">
    <source>
        <dbReference type="ARBA" id="ARBA00006194"/>
    </source>
</evidence>
<dbReference type="Proteomes" id="UP000178690">
    <property type="component" value="Unassembled WGS sequence"/>
</dbReference>
<dbReference type="PANTHER" id="PTHR11759">
    <property type="entry name" value="40S RIBOSOMAL PROTEIN S14/30S RIBOSOMAL PROTEIN S11"/>
    <property type="match status" value="1"/>
</dbReference>
<evidence type="ECO:0000256" key="6">
    <source>
        <dbReference type="RuleBase" id="RU003629"/>
    </source>
</evidence>
<comment type="caution">
    <text evidence="7">The sequence shown here is derived from an EMBL/GenBank/DDBJ whole genome shotgun (WGS) entry which is preliminary data.</text>
</comment>
<dbReference type="InterPro" id="IPR001971">
    <property type="entry name" value="Ribosomal_uS11"/>
</dbReference>
<dbReference type="AlphaFoldDB" id="A0A1G2PKU8"/>
<dbReference type="HAMAP" id="MF_01310">
    <property type="entry name" value="Ribosomal_uS11"/>
    <property type="match status" value="1"/>
</dbReference>
<keyword evidence="5" id="KW-0699">rRNA-binding</keyword>
<comment type="similarity">
    <text evidence="1 5 6">Belongs to the universal ribosomal protein uS11 family.</text>
</comment>
<dbReference type="SUPFAM" id="SSF53137">
    <property type="entry name" value="Translational machinery components"/>
    <property type="match status" value="1"/>
</dbReference>
<dbReference type="GO" id="GO:0019843">
    <property type="term" value="F:rRNA binding"/>
    <property type="evidence" value="ECO:0007669"/>
    <property type="project" value="UniProtKB-UniRule"/>
</dbReference>
<evidence type="ECO:0000256" key="5">
    <source>
        <dbReference type="HAMAP-Rule" id="MF_01310"/>
    </source>
</evidence>
<dbReference type="GO" id="GO:1990904">
    <property type="term" value="C:ribonucleoprotein complex"/>
    <property type="evidence" value="ECO:0007669"/>
    <property type="project" value="UniProtKB-KW"/>
</dbReference>
<comment type="function">
    <text evidence="5">Located on the platform of the 30S subunit, it bridges several disparate RNA helices of the 16S rRNA. Forms part of the Shine-Dalgarno cleft in the 70S ribosome.</text>
</comment>
<dbReference type="STRING" id="1802363.A2682_03025"/>
<keyword evidence="2 5" id="KW-0689">Ribosomal protein</keyword>
<proteinExistence type="inferred from homology"/>
<dbReference type="GO" id="GO:0005840">
    <property type="term" value="C:ribosome"/>
    <property type="evidence" value="ECO:0007669"/>
    <property type="project" value="UniProtKB-KW"/>
</dbReference>